<evidence type="ECO:0000313" key="1">
    <source>
        <dbReference type="EMBL" id="KAF7512095.1"/>
    </source>
</evidence>
<dbReference type="OrthoDB" id="440553at2759"/>
<comment type="caution">
    <text evidence="1">The sequence shown here is derived from an EMBL/GenBank/DDBJ whole genome shotgun (WGS) entry which is preliminary data.</text>
</comment>
<organism evidence="1 2">
    <name type="scientific">Endocarpon pusillum</name>
    <dbReference type="NCBI Taxonomy" id="364733"/>
    <lineage>
        <taxon>Eukaryota</taxon>
        <taxon>Fungi</taxon>
        <taxon>Dikarya</taxon>
        <taxon>Ascomycota</taxon>
        <taxon>Pezizomycotina</taxon>
        <taxon>Eurotiomycetes</taxon>
        <taxon>Chaetothyriomycetidae</taxon>
        <taxon>Verrucariales</taxon>
        <taxon>Verrucariaceae</taxon>
        <taxon>Endocarpon</taxon>
    </lineage>
</organism>
<sequence length="199" mass="22635">MFSHEGFFFVFAFYDINASLPFLFAKIYHFNDFHIGPCYFPSGLSCMLAAFRNGQLLDRNFCRFAKSLSFLVQKGRQSDLKDFSIEKARLQNAVLMFSLSGIIMLIQDWISQINGPPYRCFDTSVLEKSDHGSCLQHQLDSRRGRLPRSSATATATNILIRCLLGAGTIALGEPDDRRYRQMMLLYVLVYLSCGDKPDV</sequence>
<dbReference type="Proteomes" id="UP000606974">
    <property type="component" value="Unassembled WGS sequence"/>
</dbReference>
<proteinExistence type="predicted"/>
<evidence type="ECO:0000313" key="2">
    <source>
        <dbReference type="Proteomes" id="UP000606974"/>
    </source>
</evidence>
<dbReference type="EMBL" id="JAACFV010000015">
    <property type="protein sequence ID" value="KAF7512095.1"/>
    <property type="molecule type" value="Genomic_DNA"/>
</dbReference>
<reference evidence="1" key="1">
    <citation type="submission" date="2020-02" db="EMBL/GenBank/DDBJ databases">
        <authorList>
            <person name="Palmer J.M."/>
        </authorList>
    </citation>
    <scope>NUCLEOTIDE SEQUENCE</scope>
    <source>
        <strain evidence="1">EPUS1.4</strain>
        <tissue evidence="1">Thallus</tissue>
    </source>
</reference>
<protein>
    <submittedName>
        <fullName evidence="1">Uncharacterized protein</fullName>
    </submittedName>
</protein>
<name>A0A8H7E892_9EURO</name>
<gene>
    <name evidence="1" type="ORF">GJ744_002808</name>
</gene>
<dbReference type="AlphaFoldDB" id="A0A8H7E892"/>
<accession>A0A8H7E892</accession>
<keyword evidence="2" id="KW-1185">Reference proteome</keyword>